<dbReference type="InterPro" id="IPR013325">
    <property type="entry name" value="RNA_pol_sigma_r2"/>
</dbReference>
<protein>
    <submittedName>
        <fullName evidence="7">Sigma-70 region 2</fullName>
    </submittedName>
</protein>
<dbReference type="InterPro" id="IPR036388">
    <property type="entry name" value="WH-like_DNA-bd_sf"/>
</dbReference>
<evidence type="ECO:0000256" key="4">
    <source>
        <dbReference type="ARBA" id="ARBA00023163"/>
    </source>
</evidence>
<proteinExistence type="predicted"/>
<keyword evidence="2" id="KW-0731">Sigma factor</keyword>
<organism evidence="7 8">
    <name type="scientific">Acetomicrobium hydrogeniformans ATCC BAA-1850</name>
    <dbReference type="NCBI Taxonomy" id="592015"/>
    <lineage>
        <taxon>Bacteria</taxon>
        <taxon>Thermotogati</taxon>
        <taxon>Synergistota</taxon>
        <taxon>Synergistia</taxon>
        <taxon>Synergistales</taxon>
        <taxon>Acetomicrobiaceae</taxon>
        <taxon>Acetomicrobium</taxon>
    </lineage>
</organism>
<accession>A0A0T5XCH4</accession>
<dbReference type="eggNOG" id="COG1191">
    <property type="taxonomic scope" value="Bacteria"/>
</dbReference>
<evidence type="ECO:0000313" key="8">
    <source>
        <dbReference type="Proteomes" id="UP000005273"/>
    </source>
</evidence>
<keyword evidence="1" id="KW-0805">Transcription regulation</keyword>
<dbReference type="GO" id="GO:0006352">
    <property type="term" value="P:DNA-templated transcription initiation"/>
    <property type="evidence" value="ECO:0007669"/>
    <property type="project" value="InterPro"/>
</dbReference>
<keyword evidence="3" id="KW-0238">DNA-binding</keyword>
<evidence type="ECO:0000256" key="1">
    <source>
        <dbReference type="ARBA" id="ARBA00023015"/>
    </source>
</evidence>
<comment type="caution">
    <text evidence="7">The sequence shown here is derived from an EMBL/GenBank/DDBJ whole genome shotgun (WGS) entry which is preliminary data.</text>
</comment>
<dbReference type="Proteomes" id="UP000005273">
    <property type="component" value="Unassembled WGS sequence"/>
</dbReference>
<name>A0A0T5XCH4_9BACT</name>
<dbReference type="EMBL" id="ACJX03000001">
    <property type="protein sequence ID" value="KRT35646.1"/>
    <property type="molecule type" value="Genomic_DNA"/>
</dbReference>
<keyword evidence="4" id="KW-0804">Transcription</keyword>
<dbReference type="OrthoDB" id="2111981at2"/>
<evidence type="ECO:0000313" key="7">
    <source>
        <dbReference type="EMBL" id="KRT35646.1"/>
    </source>
</evidence>
<dbReference type="InterPro" id="IPR014284">
    <property type="entry name" value="RNA_pol_sigma-70_dom"/>
</dbReference>
<reference evidence="8" key="1">
    <citation type="submission" date="2012-09" db="EMBL/GenBank/DDBJ databases">
        <authorList>
            <person name="Weinstock G."/>
            <person name="Sodergren E."/>
            <person name="Clifton S."/>
            <person name="Fulton L."/>
            <person name="Fulton B."/>
            <person name="Courtney L."/>
            <person name="Fronick C."/>
            <person name="Harrison M."/>
            <person name="Strong C."/>
            <person name="Farmer C."/>
            <person name="Delehaunty K."/>
            <person name="Markovic C."/>
            <person name="Hall O."/>
            <person name="Minx P."/>
            <person name="Tomlinson C."/>
            <person name="Mitreva M."/>
            <person name="Nelson J."/>
            <person name="Hou S."/>
            <person name="Wollam A."/>
            <person name="Pepin K.H."/>
            <person name="Johnson M."/>
            <person name="Bhonagiri V."/>
            <person name="Nash W.E."/>
            <person name="Suruliraj S."/>
            <person name="Warren W."/>
            <person name="Chinwalla A."/>
            <person name="Mardis E.R."/>
            <person name="Wilson R.K."/>
        </authorList>
    </citation>
    <scope>NUCLEOTIDE SEQUENCE [LARGE SCALE GENOMIC DNA]</scope>
    <source>
        <strain evidence="8">OS1</strain>
    </source>
</reference>
<dbReference type="GO" id="GO:0016987">
    <property type="term" value="F:sigma factor activity"/>
    <property type="evidence" value="ECO:0007669"/>
    <property type="project" value="UniProtKB-KW"/>
</dbReference>
<gene>
    <name evidence="7" type="ORF">HMPREF1705_02886</name>
</gene>
<dbReference type="RefSeq" id="WP_009201649.1">
    <property type="nucleotide sequence ID" value="NZ_ACJX03000001.1"/>
</dbReference>
<dbReference type="InterPro" id="IPR013324">
    <property type="entry name" value="RNA_pol_sigma_r3/r4-like"/>
</dbReference>
<dbReference type="InterPro" id="IPR013249">
    <property type="entry name" value="RNA_pol_sigma70_r4_t2"/>
</dbReference>
<dbReference type="STRING" id="592015.HMPREF1705_02886"/>
<dbReference type="NCBIfam" id="TIGR02937">
    <property type="entry name" value="sigma70-ECF"/>
    <property type="match status" value="1"/>
</dbReference>
<dbReference type="GO" id="GO:0003677">
    <property type="term" value="F:DNA binding"/>
    <property type="evidence" value="ECO:0007669"/>
    <property type="project" value="UniProtKB-KW"/>
</dbReference>
<dbReference type="AlphaFoldDB" id="A0A0T5XCH4"/>
<dbReference type="CDD" id="cd06171">
    <property type="entry name" value="Sigma70_r4"/>
    <property type="match status" value="1"/>
</dbReference>
<dbReference type="SUPFAM" id="SSF88946">
    <property type="entry name" value="Sigma2 domain of RNA polymerase sigma factors"/>
    <property type="match status" value="1"/>
</dbReference>
<evidence type="ECO:0000256" key="2">
    <source>
        <dbReference type="ARBA" id="ARBA00023082"/>
    </source>
</evidence>
<feature type="domain" description="RNA polymerase sigma factor 70 region 4 type 2" evidence="6">
    <location>
        <begin position="131"/>
        <end position="182"/>
    </location>
</feature>
<evidence type="ECO:0000259" key="6">
    <source>
        <dbReference type="Pfam" id="PF08281"/>
    </source>
</evidence>
<dbReference type="InterPro" id="IPR007627">
    <property type="entry name" value="RNA_pol_sigma70_r2"/>
</dbReference>
<keyword evidence="8" id="KW-1185">Reference proteome</keyword>
<evidence type="ECO:0000259" key="5">
    <source>
        <dbReference type="Pfam" id="PF04542"/>
    </source>
</evidence>
<dbReference type="PANTHER" id="PTHR30385">
    <property type="entry name" value="SIGMA FACTOR F FLAGELLAR"/>
    <property type="match status" value="1"/>
</dbReference>
<dbReference type="Gene3D" id="1.20.120.1810">
    <property type="match status" value="1"/>
</dbReference>
<dbReference type="Pfam" id="PF04542">
    <property type="entry name" value="Sigma70_r2"/>
    <property type="match status" value="1"/>
</dbReference>
<dbReference type="SUPFAM" id="SSF88659">
    <property type="entry name" value="Sigma3 and sigma4 domains of RNA polymerase sigma factors"/>
    <property type="match status" value="1"/>
</dbReference>
<sequence length="189" mass="21894">MDGYEPIYPEGDTTSEENLWQRIKFGDEKAREEVIISYRPMVFWLAKKFHVPSDSYQDLIQEGMVALIEAVDRYDAKRGTKFITYAYYRIKGRMVNFLERSEARAPEPVDIDDHLYESNMASFDDEGWLIDLEAAIRSLSEREAEIVKAVDLNGLSVKEVARKKGVDISYIYRLRRRAIAKLKKVLGAT</sequence>
<dbReference type="Pfam" id="PF08281">
    <property type="entry name" value="Sigma70_r4_2"/>
    <property type="match status" value="1"/>
</dbReference>
<dbReference type="Gene3D" id="1.10.10.10">
    <property type="entry name" value="Winged helix-like DNA-binding domain superfamily/Winged helix DNA-binding domain"/>
    <property type="match status" value="1"/>
</dbReference>
<evidence type="ECO:0000256" key="3">
    <source>
        <dbReference type="ARBA" id="ARBA00023125"/>
    </source>
</evidence>
<feature type="domain" description="RNA polymerase sigma-70 region 2" evidence="5">
    <location>
        <begin position="37"/>
        <end position="101"/>
    </location>
</feature>